<protein>
    <submittedName>
        <fullName evidence="1">Uncharacterized protein</fullName>
    </submittedName>
</protein>
<name>A0ABS7UQ17_9BACI</name>
<dbReference type="RefSeq" id="WP_224138505.1">
    <property type="nucleotide sequence ID" value="NZ_JAIQUM010000014.1"/>
</dbReference>
<accession>A0ABS7UQ17</accession>
<gene>
    <name evidence="1" type="ORF">K9V48_09085</name>
</gene>
<reference evidence="1" key="1">
    <citation type="submission" date="2024-05" db="EMBL/GenBank/DDBJ databases">
        <title>Metabacillus sp. nov., isolated from the rhizosphere soil of tomato plants.</title>
        <authorList>
            <person name="Ma R."/>
        </authorList>
    </citation>
    <scope>NUCLEOTIDE SEQUENCE</scope>
    <source>
        <strain evidence="1">DBTR6</strain>
    </source>
</reference>
<evidence type="ECO:0000313" key="1">
    <source>
        <dbReference type="EMBL" id="MBZ5750395.1"/>
    </source>
</evidence>
<dbReference type="EMBL" id="JAIQUM010000014">
    <property type="protein sequence ID" value="MBZ5750395.1"/>
    <property type="molecule type" value="Genomic_DNA"/>
</dbReference>
<proteinExistence type="predicted"/>
<sequence length="164" mass="18277">MLPDGTVVELTLINALISGNIRIVVYTSEDVCESTIIPFRKCEKFLICINDLSSISLNTLSAECNVNIICRDAQLDQIDVDINLCAIISSFSSVVLEVQGRVCKPRNDKLDWHQGNDEENDQPNGNIDFHCIKIEQVNDSITFSTGIQLELPSSTVRFSCRPRS</sequence>
<organism evidence="1 2">
    <name type="scientific">Metabacillus rhizolycopersici</name>
    <dbReference type="NCBI Taxonomy" id="2875709"/>
    <lineage>
        <taxon>Bacteria</taxon>
        <taxon>Bacillati</taxon>
        <taxon>Bacillota</taxon>
        <taxon>Bacilli</taxon>
        <taxon>Bacillales</taxon>
        <taxon>Bacillaceae</taxon>
        <taxon>Metabacillus</taxon>
    </lineage>
</organism>
<comment type="caution">
    <text evidence="1">The sequence shown here is derived from an EMBL/GenBank/DDBJ whole genome shotgun (WGS) entry which is preliminary data.</text>
</comment>
<evidence type="ECO:0000313" key="2">
    <source>
        <dbReference type="Proteomes" id="UP001165287"/>
    </source>
</evidence>
<dbReference type="Proteomes" id="UP001165287">
    <property type="component" value="Unassembled WGS sequence"/>
</dbReference>
<keyword evidence="2" id="KW-1185">Reference proteome</keyword>